<accession>A0A291B9T7</accession>
<name>A0A291B9T7_9GAMM</name>
<dbReference type="NCBIfam" id="TIGR02809">
    <property type="entry name" value="phasin_3"/>
    <property type="match status" value="1"/>
</dbReference>
<dbReference type="InterPro" id="IPR014176">
    <property type="entry name" value="Phasin_subfam-3"/>
</dbReference>
<dbReference type="KEGG" id="elux:BTN50_1276"/>
<dbReference type="Pfam" id="PF09361">
    <property type="entry name" value="Phasin_2"/>
    <property type="match status" value="1"/>
</dbReference>
<sequence length="90" mass="9766">MVAKTVEMLTELQLNAVRTYSEMGLAQVKAASSVTDVTSLTSYASQQLTAMTKLSQYMMDDSAKLQAVAKEFKDDLEQLATENLKAATPA</sequence>
<evidence type="ECO:0000313" key="3">
    <source>
        <dbReference type="Proteomes" id="UP000218160"/>
    </source>
</evidence>
<feature type="domain" description="Phasin" evidence="1">
    <location>
        <begin position="2"/>
        <end position="83"/>
    </location>
</feature>
<reference evidence="3" key="1">
    <citation type="submission" date="2017-04" db="EMBL/GenBank/DDBJ databases">
        <title>Genome evolution of the luminous symbionts of deep sea anglerfish.</title>
        <authorList>
            <person name="Hendry T.A."/>
        </authorList>
    </citation>
    <scope>NUCLEOTIDE SEQUENCE [LARGE SCALE GENOMIC DNA]</scope>
</reference>
<protein>
    <recommendedName>
        <fullName evidence="1">Phasin domain-containing protein</fullName>
    </recommendedName>
</protein>
<organism evidence="2 3">
    <name type="scientific">Candidatus Enterovibrio altilux</name>
    <dbReference type="NCBI Taxonomy" id="1927128"/>
    <lineage>
        <taxon>Bacteria</taxon>
        <taxon>Pseudomonadati</taxon>
        <taxon>Pseudomonadota</taxon>
        <taxon>Gammaproteobacteria</taxon>
        <taxon>Vibrionales</taxon>
        <taxon>Vibrionaceae</taxon>
        <taxon>Enterovibrio</taxon>
    </lineage>
</organism>
<evidence type="ECO:0000313" key="2">
    <source>
        <dbReference type="EMBL" id="ATF09762.1"/>
    </source>
</evidence>
<evidence type="ECO:0000259" key="1">
    <source>
        <dbReference type="Pfam" id="PF09361"/>
    </source>
</evidence>
<dbReference type="AlphaFoldDB" id="A0A291B9T7"/>
<dbReference type="InterPro" id="IPR018968">
    <property type="entry name" value="Phasin"/>
</dbReference>
<keyword evidence="3" id="KW-1185">Reference proteome</keyword>
<dbReference type="Proteomes" id="UP000218160">
    <property type="component" value="Chromosome 1"/>
</dbReference>
<dbReference type="EMBL" id="CP020660">
    <property type="protein sequence ID" value="ATF09762.1"/>
    <property type="molecule type" value="Genomic_DNA"/>
</dbReference>
<proteinExistence type="predicted"/>
<gene>
    <name evidence="2" type="ORF">BTN50_1276</name>
</gene>